<dbReference type="SUPFAM" id="SSF103473">
    <property type="entry name" value="MFS general substrate transporter"/>
    <property type="match status" value="1"/>
</dbReference>
<feature type="transmembrane region" description="Helical" evidence="1">
    <location>
        <begin position="157"/>
        <end position="178"/>
    </location>
</feature>
<dbReference type="EMBL" id="UINC01001469">
    <property type="protein sequence ID" value="SUZ81455.1"/>
    <property type="molecule type" value="Genomic_DNA"/>
</dbReference>
<feature type="transmembrane region" description="Helical" evidence="1">
    <location>
        <begin position="271"/>
        <end position="290"/>
    </location>
</feature>
<evidence type="ECO:0000259" key="2">
    <source>
        <dbReference type="PROSITE" id="PS50850"/>
    </source>
</evidence>
<dbReference type="PANTHER" id="PTHR11360:SF290">
    <property type="entry name" value="MONOCARBOXYLATE MFS PERMEASE"/>
    <property type="match status" value="1"/>
</dbReference>
<feature type="transmembrane region" description="Helical" evidence="1">
    <location>
        <begin position="296"/>
        <end position="318"/>
    </location>
</feature>
<keyword evidence="1" id="KW-1133">Transmembrane helix</keyword>
<protein>
    <recommendedName>
        <fullName evidence="2">Major facilitator superfamily (MFS) profile domain-containing protein</fullName>
    </recommendedName>
</protein>
<feature type="transmembrane region" description="Helical" evidence="1">
    <location>
        <begin position="38"/>
        <end position="60"/>
    </location>
</feature>
<feature type="transmembrane region" description="Helical" evidence="1">
    <location>
        <begin position="93"/>
        <end position="115"/>
    </location>
</feature>
<dbReference type="Pfam" id="PF07690">
    <property type="entry name" value="MFS_1"/>
    <property type="match status" value="1"/>
</dbReference>
<feature type="transmembrane region" description="Helical" evidence="1">
    <location>
        <begin position="67"/>
        <end position="87"/>
    </location>
</feature>
<dbReference type="Gene3D" id="1.20.1250.20">
    <property type="entry name" value="MFS general substrate transporter like domains"/>
    <property type="match status" value="1"/>
</dbReference>
<keyword evidence="1" id="KW-0812">Transmembrane</keyword>
<reference evidence="3" key="1">
    <citation type="submission" date="2018-05" db="EMBL/GenBank/DDBJ databases">
        <authorList>
            <person name="Lanie J.A."/>
            <person name="Ng W.-L."/>
            <person name="Kazmierczak K.M."/>
            <person name="Andrzejewski T.M."/>
            <person name="Davidsen T.M."/>
            <person name="Wayne K.J."/>
            <person name="Tettelin H."/>
            <person name="Glass J.I."/>
            <person name="Rusch D."/>
            <person name="Podicherti R."/>
            <person name="Tsui H.-C.T."/>
            <person name="Winkler M.E."/>
        </authorList>
    </citation>
    <scope>NUCLEOTIDE SEQUENCE</scope>
</reference>
<proteinExistence type="predicted"/>
<dbReference type="PROSITE" id="PS50850">
    <property type="entry name" value="MFS"/>
    <property type="match status" value="1"/>
</dbReference>
<feature type="transmembrane region" description="Helical" evidence="1">
    <location>
        <begin position="236"/>
        <end position="259"/>
    </location>
</feature>
<feature type="transmembrane region" description="Helical" evidence="1">
    <location>
        <begin position="127"/>
        <end position="151"/>
    </location>
</feature>
<dbReference type="InterPro" id="IPR020846">
    <property type="entry name" value="MFS_dom"/>
</dbReference>
<organism evidence="3">
    <name type="scientific">marine metagenome</name>
    <dbReference type="NCBI Taxonomy" id="408172"/>
    <lineage>
        <taxon>unclassified sequences</taxon>
        <taxon>metagenomes</taxon>
        <taxon>ecological metagenomes</taxon>
    </lineage>
</organism>
<sequence length="387" mass="40547">MVGGMFLILTISSGFGFYNMSVYMNALAAKPEFAVADISAATALMFLVSGITGLGVAPLIERYDIRWVMTGGAAVGGSSLALMGVAVDTSQVWALYAVFGFGNAAVSLIPGTTIVTRWFPGPERSVALAVVSTGLSTGGVVLTPISAVVIRDLGVELALPWFGLIFFMGISAVALTVVRGWPEGTKRGGDIGAPRPWLDWHAVRSRFFVGSGIAYILIMGAQVGAIAHLINHLEKVAGFATASASVSVLAVTSIVGRLLGGWIVTRFPIRLFTMLNIVGQWVGLTVLAFADDRFSAMGGTVLFGFTVGNLLMLQPLLLVKAYGVLRYPRVYSAAYALTTLGVAGGPLALGLLYQSFSYTMSFGVAGVCSIVALFIFYSAGPVVDVET</sequence>
<feature type="domain" description="Major facilitator superfamily (MFS) profile" evidence="2">
    <location>
        <begin position="1"/>
        <end position="384"/>
    </location>
</feature>
<dbReference type="InterPro" id="IPR036259">
    <property type="entry name" value="MFS_trans_sf"/>
</dbReference>
<name>A0A381QQ35_9ZZZZ</name>
<accession>A0A381QQ35</accession>
<dbReference type="InterPro" id="IPR011701">
    <property type="entry name" value="MFS"/>
</dbReference>
<keyword evidence="1" id="KW-0472">Membrane</keyword>
<evidence type="ECO:0000313" key="3">
    <source>
        <dbReference type="EMBL" id="SUZ81455.1"/>
    </source>
</evidence>
<evidence type="ECO:0000256" key="1">
    <source>
        <dbReference type="SAM" id="Phobius"/>
    </source>
</evidence>
<feature type="transmembrane region" description="Helical" evidence="1">
    <location>
        <begin position="207"/>
        <end position="230"/>
    </location>
</feature>
<dbReference type="PANTHER" id="PTHR11360">
    <property type="entry name" value="MONOCARBOXYLATE TRANSPORTER"/>
    <property type="match status" value="1"/>
</dbReference>
<dbReference type="GO" id="GO:0022857">
    <property type="term" value="F:transmembrane transporter activity"/>
    <property type="evidence" value="ECO:0007669"/>
    <property type="project" value="InterPro"/>
</dbReference>
<feature type="transmembrane region" description="Helical" evidence="1">
    <location>
        <begin position="330"/>
        <end position="352"/>
    </location>
</feature>
<gene>
    <name evidence="3" type="ORF">METZ01_LOCUS34309</name>
</gene>
<dbReference type="InterPro" id="IPR050327">
    <property type="entry name" value="Proton-linked_MCT"/>
</dbReference>
<feature type="transmembrane region" description="Helical" evidence="1">
    <location>
        <begin position="358"/>
        <end position="379"/>
    </location>
</feature>
<dbReference type="AlphaFoldDB" id="A0A381QQ35"/>